<dbReference type="InterPro" id="IPR032466">
    <property type="entry name" value="Metal_Hydrolase"/>
</dbReference>
<organism evidence="2 3">
    <name type="scientific">Microbacterium aurantiacum</name>
    <dbReference type="NCBI Taxonomy" id="162393"/>
    <lineage>
        <taxon>Bacteria</taxon>
        <taxon>Bacillati</taxon>
        <taxon>Actinomycetota</taxon>
        <taxon>Actinomycetes</taxon>
        <taxon>Micrococcales</taxon>
        <taxon>Microbacteriaceae</taxon>
        <taxon>Microbacterium</taxon>
    </lineage>
</organism>
<evidence type="ECO:0000259" key="1">
    <source>
        <dbReference type="Pfam" id="PF01979"/>
    </source>
</evidence>
<gene>
    <name evidence="2" type="ORF">KZC50_15405</name>
</gene>
<dbReference type="Gene3D" id="2.30.40.10">
    <property type="entry name" value="Urease, subunit C, domain 1"/>
    <property type="match status" value="1"/>
</dbReference>
<feature type="domain" description="Amidohydrolase-related" evidence="1">
    <location>
        <begin position="60"/>
        <end position="410"/>
    </location>
</feature>
<dbReference type="InterPro" id="IPR051781">
    <property type="entry name" value="Metallo-dep_Hydrolase"/>
</dbReference>
<dbReference type="PANTHER" id="PTHR43135">
    <property type="entry name" value="ALPHA-D-RIBOSE 1-METHYLPHOSPHONATE 5-TRIPHOSPHATE DIPHOSPHATASE"/>
    <property type="match status" value="1"/>
</dbReference>
<dbReference type="InterPro" id="IPR011059">
    <property type="entry name" value="Metal-dep_hydrolase_composite"/>
</dbReference>
<dbReference type="SUPFAM" id="SSF51556">
    <property type="entry name" value="Metallo-dependent hydrolases"/>
    <property type="match status" value="1"/>
</dbReference>
<dbReference type="EMBL" id="JAHWXH010000005">
    <property type="protein sequence ID" value="MDS0246984.1"/>
    <property type="molecule type" value="Genomic_DNA"/>
</dbReference>
<comment type="caution">
    <text evidence="2">The sequence shown here is derived from an EMBL/GenBank/DDBJ whole genome shotgun (WGS) entry which is preliminary data.</text>
</comment>
<dbReference type="GO" id="GO:0016810">
    <property type="term" value="F:hydrolase activity, acting on carbon-nitrogen (but not peptide) bonds"/>
    <property type="evidence" value="ECO:0007669"/>
    <property type="project" value="InterPro"/>
</dbReference>
<proteinExistence type="predicted"/>
<dbReference type="Proteomes" id="UP001183582">
    <property type="component" value="Unassembled WGS sequence"/>
</dbReference>
<dbReference type="GeneID" id="301459647"/>
<accession>A0AAJ2M108</accession>
<evidence type="ECO:0000313" key="2">
    <source>
        <dbReference type="EMBL" id="MDS0246984.1"/>
    </source>
</evidence>
<evidence type="ECO:0000313" key="3">
    <source>
        <dbReference type="Proteomes" id="UP001183582"/>
    </source>
</evidence>
<dbReference type="AlphaFoldDB" id="A0AAJ2M108"/>
<dbReference type="Gene3D" id="3.20.20.140">
    <property type="entry name" value="Metal-dependent hydrolases"/>
    <property type="match status" value="1"/>
</dbReference>
<dbReference type="CDD" id="cd01299">
    <property type="entry name" value="Met_dep_hydrolase_A"/>
    <property type="match status" value="1"/>
</dbReference>
<reference evidence="2 3" key="1">
    <citation type="submission" date="2021-06" db="EMBL/GenBank/DDBJ databases">
        <title>Genome-based taxonomic framework of Microbacterium strains isolated from marine environment, the description of four new species and reclassification of four preexisting species.</title>
        <authorList>
            <person name="Lee S.D."/>
            <person name="Kim S.-M."/>
            <person name="Byeon Y.-S."/>
            <person name="Yang H.L."/>
            <person name="Kim I.S."/>
        </authorList>
    </citation>
    <scope>NUCLEOTIDE SEQUENCE [LARGE SCALE GENOMIC DNA]</scope>
    <source>
        <strain evidence="2 3">KACC 20514</strain>
    </source>
</reference>
<name>A0AAJ2M108_9MICO</name>
<dbReference type="Pfam" id="PF01979">
    <property type="entry name" value="Amidohydro_1"/>
    <property type="match status" value="1"/>
</dbReference>
<sequence>MSSTDKKIVVRGDGFLDGTGGPVKDAVDIVTAGGRIERIIPRESESFGADVEIVDASGSTLMPGLIDAHMHFFGVPSHQLQRLPKETESYRALRAAGEARKMLLAGITSARDLGSSIGPDVRRGINEGHIPGPKLVTAGEFITTTNGTWEYTDLPIEWARERDIIADGADGMREIVRRRTRSGANVIKLGLSKGYIDDQYHAWGDDPNLQLAAMTLEEVEAAVDEAHVHGIKVSAHCIGEAAVVLALDGGIDIIEHGYAITEPTRERLAASGKLVGSTISQLYSHQAAYDEYNYPKWERDVFDRHTVQMKIDFERSLAAGVRFVLGSDLIGYPTHPQDTAAREFQYAVEWGMSPEEAIVAGTARGAEALGVENETGTLEVGKYADIIAVPGNPIDDITALQRPRAVIKNGSLIRYGSSILI</sequence>
<dbReference type="InterPro" id="IPR057744">
    <property type="entry name" value="OTAase-like"/>
</dbReference>
<protein>
    <submittedName>
        <fullName evidence="2">Amidohydrolase family protein</fullName>
    </submittedName>
</protein>
<dbReference type="PANTHER" id="PTHR43135:SF3">
    <property type="entry name" value="ALPHA-D-RIBOSE 1-METHYLPHOSPHONATE 5-TRIPHOSPHATE DIPHOSPHATASE"/>
    <property type="match status" value="1"/>
</dbReference>
<dbReference type="RefSeq" id="WP_310892260.1">
    <property type="nucleotide sequence ID" value="NZ_BAAAGR010000008.1"/>
</dbReference>
<dbReference type="InterPro" id="IPR006680">
    <property type="entry name" value="Amidohydro-rel"/>
</dbReference>
<dbReference type="SUPFAM" id="SSF51338">
    <property type="entry name" value="Composite domain of metallo-dependent hydrolases"/>
    <property type="match status" value="2"/>
</dbReference>